<protein>
    <recommendedName>
        <fullName evidence="2">GOLD domain-containing protein</fullName>
    </recommendedName>
</protein>
<comment type="caution">
    <text evidence="4">The sequence shown here is derived from an EMBL/GenBank/DDBJ whole genome shotgun (WGS) entry which is preliminary data.</text>
</comment>
<comment type="subcellular location">
    <subcellularLocation>
        <location evidence="1">Membrane</location>
        <topology evidence="1">Single-pass type I membrane protein</topology>
    </subcellularLocation>
</comment>
<gene>
    <name evidence="3" type="ORF">OVA965_LOCUS32634</name>
    <name evidence="4" type="ORF">TMI583_LOCUS33496</name>
</gene>
<dbReference type="EMBL" id="CAJOBA010047330">
    <property type="protein sequence ID" value="CAF4199832.1"/>
    <property type="molecule type" value="Genomic_DNA"/>
</dbReference>
<feature type="domain" description="GOLD" evidence="2">
    <location>
        <begin position="39"/>
        <end position="121"/>
    </location>
</feature>
<feature type="non-terminal residue" evidence="4">
    <location>
        <position position="151"/>
    </location>
</feature>
<comment type="similarity">
    <text evidence="1">Belongs to the EMP24/GP25L family.</text>
</comment>
<keyword evidence="1" id="KW-0812">Transmembrane</keyword>
<accession>A0A8S2S1U1</accession>
<evidence type="ECO:0000313" key="5">
    <source>
        <dbReference type="Proteomes" id="UP000682733"/>
    </source>
</evidence>
<dbReference type="EMBL" id="CAJNOK010025626">
    <property type="protein sequence ID" value="CAF1392275.1"/>
    <property type="molecule type" value="Genomic_DNA"/>
</dbReference>
<dbReference type="Proteomes" id="UP000682733">
    <property type="component" value="Unassembled WGS sequence"/>
</dbReference>
<name>A0A8S2S1U1_9BILA</name>
<evidence type="ECO:0000256" key="1">
    <source>
        <dbReference type="RuleBase" id="RU003827"/>
    </source>
</evidence>
<dbReference type="SUPFAM" id="SSF101576">
    <property type="entry name" value="Supernatant protein factor (SPF), C-terminal domain"/>
    <property type="match status" value="1"/>
</dbReference>
<evidence type="ECO:0000313" key="4">
    <source>
        <dbReference type="EMBL" id="CAF4199832.1"/>
    </source>
</evidence>
<dbReference type="GO" id="GO:0016020">
    <property type="term" value="C:membrane"/>
    <property type="evidence" value="ECO:0007669"/>
    <property type="project" value="UniProtKB-SubCell"/>
</dbReference>
<evidence type="ECO:0000259" key="2">
    <source>
        <dbReference type="PROSITE" id="PS50866"/>
    </source>
</evidence>
<reference evidence="4" key="1">
    <citation type="submission" date="2021-02" db="EMBL/GenBank/DDBJ databases">
        <authorList>
            <person name="Nowell W R."/>
        </authorList>
    </citation>
    <scope>NUCLEOTIDE SEQUENCE</scope>
</reference>
<dbReference type="AlphaFoldDB" id="A0A8S2S1U1"/>
<dbReference type="PROSITE" id="PS50866">
    <property type="entry name" value="GOLD"/>
    <property type="match status" value="1"/>
</dbReference>
<keyword evidence="1" id="KW-0472">Membrane</keyword>
<evidence type="ECO:0000313" key="3">
    <source>
        <dbReference type="EMBL" id="CAF1392275.1"/>
    </source>
</evidence>
<proteinExistence type="inferred from homology"/>
<dbReference type="Proteomes" id="UP000677228">
    <property type="component" value="Unassembled WGS sequence"/>
</dbReference>
<dbReference type="InterPro" id="IPR009038">
    <property type="entry name" value="GOLD_dom"/>
</dbReference>
<organism evidence="4 5">
    <name type="scientific">Didymodactylos carnosus</name>
    <dbReference type="NCBI Taxonomy" id="1234261"/>
    <lineage>
        <taxon>Eukaryota</taxon>
        <taxon>Metazoa</taxon>
        <taxon>Spiralia</taxon>
        <taxon>Gnathifera</taxon>
        <taxon>Rotifera</taxon>
        <taxon>Eurotatoria</taxon>
        <taxon>Bdelloidea</taxon>
        <taxon>Philodinida</taxon>
        <taxon>Philodinidae</taxon>
        <taxon>Didymodactylos</taxon>
    </lineage>
</organism>
<sequence length="151" mass="17459">MRMFWRSFCCAYLEESALTKLQSLDHWNTFRFALSSNLDECFYLNVKENDTVHVIYQVLKGGNNKINFRIYDSNLAVVYTQLDSTFGWYDKETVETAGTCRICLNNDQYFKTKTVYLAVLAIRNDLLPLAVVSPSDEKNDTGIDEFTTKAM</sequence>
<dbReference type="InterPro" id="IPR036598">
    <property type="entry name" value="GOLD_dom_sf"/>
</dbReference>
<dbReference type="Pfam" id="PF01105">
    <property type="entry name" value="EMP24_GP25L"/>
    <property type="match status" value="1"/>
</dbReference>